<dbReference type="SUPFAM" id="SSF47353">
    <property type="entry name" value="Retrovirus capsid dimerization domain-like"/>
    <property type="match status" value="1"/>
</dbReference>
<dbReference type="InterPro" id="IPR013087">
    <property type="entry name" value="Znf_C2H2_type"/>
</dbReference>
<dbReference type="SMART" id="SM00355">
    <property type="entry name" value="ZnF_C2H2"/>
    <property type="match status" value="11"/>
</dbReference>
<dbReference type="SUPFAM" id="SSF57667">
    <property type="entry name" value="beta-beta-alpha zinc fingers"/>
    <property type="match status" value="7"/>
</dbReference>
<dbReference type="SUPFAM" id="SSF109640">
    <property type="entry name" value="KRAB domain (Kruppel-associated box)"/>
    <property type="match status" value="1"/>
</dbReference>
<feature type="domain" description="C2H2-type" evidence="13">
    <location>
        <begin position="585"/>
        <end position="612"/>
    </location>
</feature>
<sequence length="724" mass="82704">MAAVKRGDLLAVGLESEEALQDSAALKAERRRTESARPGCGMETCRKTTPEILNQDAPNSSSEFRQFRYQEAIGPQEVCSRLLDLCCRWLRPKRLTKEEMLELVVLEQFLAVLPAEMQSWVREGRPGSCVQAVALAEGFLLKQQEDRRQMVQEPLMEVAGPLSGGKKVPSDDFDRPGRGAKTSTMKFHRDKDSEMAPEAHSESSPFSAGGVKATIQPTQEPVVFEEVAVSFTEEEWALLVPGQRALYREVMLQNYGMVASLEALLIPKPDLICRLEEEELIEQCTEEGESFKGWKRENENELYEAAAEGTETRDVKEIFVSEDGPEIPVGKPVVKDRFLYLQDVEFHESSFQKEPCKVRRRNECAVCGQIFSHKSSLVTHQRIHTGERPYKCALCGKSFNRRTRLTSHQRLHTGEKLYSCSDCSKSFCEKSSLNAHQRIHTGERPYKCLNCGKSFSRSSNLIAHQKIHTTQKPRNHSKGSKGFSVQSKYNSHEKIHKGEKDLCSSVIFSKSISDDMSLLGHPEIYAEEDPYKCFDCGESFSKSSNLFKHQRIHLEEKPYKFCSNSFSDKTSLMTHQGIHSGEKTYKCSVCEKSFSRNWSLLTHQRYHRGEKPYKCSDCSESFCDKSSLIRHQRIHTGEKLYKCFICEKSFNQSTNLFTHQRIHTGEKPYKCIECGKSFNQSSHLIRHQRLHTGEKPYKCSECGKSFTQSPNLIRHWKIHARQNT</sequence>
<feature type="compositionally biased region" description="Basic and acidic residues" evidence="12">
    <location>
        <begin position="187"/>
        <end position="201"/>
    </location>
</feature>
<feature type="domain" description="C2H2-type" evidence="13">
    <location>
        <begin position="418"/>
        <end position="445"/>
    </location>
</feature>
<name>A0AA35NY08_9SAUR</name>
<feature type="domain" description="C2H2-type" evidence="13">
    <location>
        <begin position="641"/>
        <end position="668"/>
    </location>
</feature>
<dbReference type="GO" id="GO:0005634">
    <property type="term" value="C:nucleus"/>
    <property type="evidence" value="ECO:0007669"/>
    <property type="project" value="UniProtKB-SubCell"/>
</dbReference>
<dbReference type="CDD" id="cd07936">
    <property type="entry name" value="SCAN"/>
    <property type="match status" value="1"/>
</dbReference>
<dbReference type="InterPro" id="IPR036051">
    <property type="entry name" value="KRAB_dom_sf"/>
</dbReference>
<dbReference type="Pfam" id="PF02023">
    <property type="entry name" value="SCAN"/>
    <property type="match status" value="1"/>
</dbReference>
<evidence type="ECO:0000256" key="9">
    <source>
        <dbReference type="ARBA" id="ARBA00023163"/>
    </source>
</evidence>
<feature type="domain" description="C2H2-type" evidence="13">
    <location>
        <begin position="390"/>
        <end position="417"/>
    </location>
</feature>
<feature type="domain" description="C2H2-type" evidence="13">
    <location>
        <begin position="613"/>
        <end position="640"/>
    </location>
</feature>
<organism evidence="16 17">
    <name type="scientific">Podarcis lilfordi</name>
    <name type="common">Lilford's wall lizard</name>
    <dbReference type="NCBI Taxonomy" id="74358"/>
    <lineage>
        <taxon>Eukaryota</taxon>
        <taxon>Metazoa</taxon>
        <taxon>Chordata</taxon>
        <taxon>Craniata</taxon>
        <taxon>Vertebrata</taxon>
        <taxon>Euteleostomi</taxon>
        <taxon>Lepidosauria</taxon>
        <taxon>Squamata</taxon>
        <taxon>Bifurcata</taxon>
        <taxon>Unidentata</taxon>
        <taxon>Episquamata</taxon>
        <taxon>Laterata</taxon>
        <taxon>Lacertibaenia</taxon>
        <taxon>Lacertidae</taxon>
        <taxon>Podarcis</taxon>
    </lineage>
</organism>
<dbReference type="FunFam" id="3.30.160.60:FF:000056">
    <property type="entry name" value="Zinc finger and SCAN domain-containing 20"/>
    <property type="match status" value="1"/>
</dbReference>
<evidence type="ECO:0000256" key="11">
    <source>
        <dbReference type="PROSITE-ProRule" id="PRU00042"/>
    </source>
</evidence>
<evidence type="ECO:0000256" key="12">
    <source>
        <dbReference type="SAM" id="MobiDB-lite"/>
    </source>
</evidence>
<keyword evidence="10" id="KW-0539">Nucleus</keyword>
<dbReference type="PROSITE" id="PS50157">
    <property type="entry name" value="ZINC_FINGER_C2H2_2"/>
    <property type="match status" value="11"/>
</dbReference>
<keyword evidence="17" id="KW-1185">Reference proteome</keyword>
<dbReference type="Gene3D" id="3.30.160.60">
    <property type="entry name" value="Classic Zinc Finger"/>
    <property type="match status" value="11"/>
</dbReference>
<dbReference type="FunFam" id="3.30.160.60:FF:001530">
    <property type="entry name" value="Zinc finger protein 268"/>
    <property type="match status" value="1"/>
</dbReference>
<evidence type="ECO:0000313" key="16">
    <source>
        <dbReference type="EMBL" id="CAI5768476.1"/>
    </source>
</evidence>
<keyword evidence="3" id="KW-0479">Metal-binding</keyword>
<keyword evidence="4" id="KW-0677">Repeat</keyword>
<evidence type="ECO:0000256" key="3">
    <source>
        <dbReference type="ARBA" id="ARBA00022723"/>
    </source>
</evidence>
<feature type="domain" description="C2H2-type" evidence="13">
    <location>
        <begin position="697"/>
        <end position="724"/>
    </location>
</feature>
<feature type="region of interest" description="Disordered" evidence="12">
    <location>
        <begin position="159"/>
        <end position="211"/>
    </location>
</feature>
<feature type="domain" description="C2H2-type" evidence="13">
    <location>
        <begin position="669"/>
        <end position="696"/>
    </location>
</feature>
<dbReference type="GO" id="GO:0008270">
    <property type="term" value="F:zinc ion binding"/>
    <property type="evidence" value="ECO:0007669"/>
    <property type="project" value="UniProtKB-KW"/>
</dbReference>
<dbReference type="PROSITE" id="PS50805">
    <property type="entry name" value="KRAB"/>
    <property type="match status" value="1"/>
</dbReference>
<keyword evidence="8" id="KW-0238">DNA-binding</keyword>
<dbReference type="InterPro" id="IPR001909">
    <property type="entry name" value="KRAB"/>
</dbReference>
<dbReference type="AlphaFoldDB" id="A0AA35NY08"/>
<feature type="domain" description="C2H2-type" evidence="13">
    <location>
        <begin position="562"/>
        <end position="584"/>
    </location>
</feature>
<dbReference type="SMART" id="SM00431">
    <property type="entry name" value="SCAN"/>
    <property type="match status" value="1"/>
</dbReference>
<dbReference type="InterPro" id="IPR036236">
    <property type="entry name" value="Znf_C2H2_sf"/>
</dbReference>
<feature type="domain" description="C2H2-type" evidence="13">
    <location>
        <begin position="531"/>
        <end position="558"/>
    </location>
</feature>
<accession>A0AA35NY08</accession>
<feature type="domain" description="SCAN box" evidence="14">
    <location>
        <begin position="64"/>
        <end position="139"/>
    </location>
</feature>
<evidence type="ECO:0000259" key="15">
    <source>
        <dbReference type="PROSITE" id="PS50805"/>
    </source>
</evidence>
<dbReference type="PANTHER" id="PTHR24393:SF100">
    <property type="entry name" value="ZINC FINGER PROTEIN-RELATED"/>
    <property type="match status" value="1"/>
</dbReference>
<evidence type="ECO:0000259" key="13">
    <source>
        <dbReference type="PROSITE" id="PS50157"/>
    </source>
</evidence>
<evidence type="ECO:0000256" key="2">
    <source>
        <dbReference type="ARBA" id="ARBA00006991"/>
    </source>
</evidence>
<dbReference type="PROSITE" id="PS50804">
    <property type="entry name" value="SCAN_BOX"/>
    <property type="match status" value="1"/>
</dbReference>
<dbReference type="GO" id="GO:0001228">
    <property type="term" value="F:DNA-binding transcription activator activity, RNA polymerase II-specific"/>
    <property type="evidence" value="ECO:0007669"/>
    <property type="project" value="TreeGrafter"/>
</dbReference>
<dbReference type="SMART" id="SM00349">
    <property type="entry name" value="KRAB"/>
    <property type="match status" value="1"/>
</dbReference>
<dbReference type="GO" id="GO:0000978">
    <property type="term" value="F:RNA polymerase II cis-regulatory region sequence-specific DNA binding"/>
    <property type="evidence" value="ECO:0007669"/>
    <property type="project" value="TreeGrafter"/>
</dbReference>
<dbReference type="FunFam" id="3.30.160.60:FF:002343">
    <property type="entry name" value="Zinc finger protein 33A"/>
    <property type="match status" value="3"/>
</dbReference>
<dbReference type="FunFam" id="3.30.160.60:FF:000380">
    <property type="entry name" value="zinc finger protein 2 isoform X2"/>
    <property type="match status" value="1"/>
</dbReference>
<dbReference type="FunFam" id="3.30.160.60:FF:000060">
    <property type="entry name" value="zinc finger protein 436"/>
    <property type="match status" value="1"/>
</dbReference>
<dbReference type="FunFam" id="1.10.4020.10:FF:000001">
    <property type="entry name" value="zinc finger protein 263 isoform X1"/>
    <property type="match status" value="1"/>
</dbReference>
<feature type="domain" description="KRAB" evidence="15">
    <location>
        <begin position="222"/>
        <end position="294"/>
    </location>
</feature>
<evidence type="ECO:0000256" key="5">
    <source>
        <dbReference type="ARBA" id="ARBA00022771"/>
    </source>
</evidence>
<dbReference type="Pfam" id="PF01352">
    <property type="entry name" value="KRAB"/>
    <property type="match status" value="1"/>
</dbReference>
<reference evidence="16" key="1">
    <citation type="submission" date="2022-12" db="EMBL/GenBank/DDBJ databases">
        <authorList>
            <person name="Alioto T."/>
            <person name="Alioto T."/>
            <person name="Gomez Garrido J."/>
        </authorList>
    </citation>
    <scope>NUCLEOTIDE SEQUENCE</scope>
</reference>
<evidence type="ECO:0000256" key="10">
    <source>
        <dbReference type="ARBA" id="ARBA00023242"/>
    </source>
</evidence>
<protein>
    <submittedName>
        <fullName evidence="16">Finger 436-like</fullName>
    </submittedName>
</protein>
<comment type="subcellular location">
    <subcellularLocation>
        <location evidence="1">Nucleus</location>
    </subcellularLocation>
</comment>
<gene>
    <name evidence="16" type="ORF">PODLI_1B001941</name>
</gene>
<dbReference type="FunFam" id="3.30.160.60:FF:000358">
    <property type="entry name" value="zinc finger protein 24"/>
    <property type="match status" value="2"/>
</dbReference>
<evidence type="ECO:0000313" key="17">
    <source>
        <dbReference type="Proteomes" id="UP001178461"/>
    </source>
</evidence>
<evidence type="ECO:0000256" key="7">
    <source>
        <dbReference type="ARBA" id="ARBA00023015"/>
    </source>
</evidence>
<dbReference type="EMBL" id="OX395127">
    <property type="protein sequence ID" value="CAI5768476.1"/>
    <property type="molecule type" value="Genomic_DNA"/>
</dbReference>
<dbReference type="FunFam" id="3.30.160.60:FF:002604">
    <property type="entry name" value="Zinc finger protein 715"/>
    <property type="match status" value="1"/>
</dbReference>
<dbReference type="Proteomes" id="UP001178461">
    <property type="component" value="Chromosome 2"/>
</dbReference>
<comment type="similarity">
    <text evidence="2">Belongs to the krueppel C2H2-type zinc-finger protein family.</text>
</comment>
<feature type="compositionally biased region" description="Basic and acidic residues" evidence="12">
    <location>
        <begin position="168"/>
        <end position="177"/>
    </location>
</feature>
<proteinExistence type="inferred from homology"/>
<keyword evidence="5 11" id="KW-0863">Zinc-finger</keyword>
<dbReference type="InterPro" id="IPR003309">
    <property type="entry name" value="SCAN_dom"/>
</dbReference>
<dbReference type="CDD" id="cd07765">
    <property type="entry name" value="KRAB_A-box"/>
    <property type="match status" value="1"/>
</dbReference>
<dbReference type="PROSITE" id="PS00028">
    <property type="entry name" value="ZINC_FINGER_C2H2_1"/>
    <property type="match status" value="10"/>
</dbReference>
<evidence type="ECO:0000256" key="1">
    <source>
        <dbReference type="ARBA" id="ARBA00004123"/>
    </source>
</evidence>
<dbReference type="Pfam" id="PF00096">
    <property type="entry name" value="zf-C2H2"/>
    <property type="match status" value="8"/>
</dbReference>
<keyword evidence="9" id="KW-0804">Transcription</keyword>
<dbReference type="Gene3D" id="1.10.4020.10">
    <property type="entry name" value="DNA breaking-rejoining enzymes"/>
    <property type="match status" value="1"/>
</dbReference>
<keyword evidence="6" id="KW-0862">Zinc</keyword>
<dbReference type="PANTHER" id="PTHR24393">
    <property type="entry name" value="ZINC FINGER PROTEIN"/>
    <property type="match status" value="1"/>
</dbReference>
<keyword evidence="7" id="KW-0805">Transcription regulation</keyword>
<evidence type="ECO:0000256" key="6">
    <source>
        <dbReference type="ARBA" id="ARBA00022833"/>
    </source>
</evidence>
<feature type="domain" description="C2H2-type" evidence="13">
    <location>
        <begin position="362"/>
        <end position="389"/>
    </location>
</feature>
<dbReference type="Pfam" id="PF13465">
    <property type="entry name" value="zf-H2C2_2"/>
    <property type="match status" value="1"/>
</dbReference>
<feature type="domain" description="C2H2-type" evidence="13">
    <location>
        <begin position="446"/>
        <end position="473"/>
    </location>
</feature>
<evidence type="ECO:0000259" key="14">
    <source>
        <dbReference type="PROSITE" id="PS50804"/>
    </source>
</evidence>
<evidence type="ECO:0000256" key="8">
    <source>
        <dbReference type="ARBA" id="ARBA00023125"/>
    </source>
</evidence>
<dbReference type="Gene3D" id="6.10.140.140">
    <property type="match status" value="1"/>
</dbReference>
<evidence type="ECO:0000256" key="4">
    <source>
        <dbReference type="ARBA" id="ARBA00022737"/>
    </source>
</evidence>
<dbReference type="InterPro" id="IPR038269">
    <property type="entry name" value="SCAN_sf"/>
</dbReference>